<evidence type="ECO:0000256" key="2">
    <source>
        <dbReference type="SAM" id="SignalP"/>
    </source>
</evidence>
<proteinExistence type="predicted"/>
<sequence length="80" mass="7995">MAARIGAVVLCLALIVSAGLVATPAEARGVAGVLYAPAVSNAAATSVAGVPPGRWSARRLQGDAAHKREVPGGPDPEHHH</sequence>
<dbReference type="Gramene" id="HORVU.MOREX.r2.3HG0240460.1">
    <property type="protein sequence ID" value="HORVU.MOREX.r2.3HG0240460.1.CDS.1"/>
    <property type="gene ID" value="HORVU.MOREX.r2.3HG0240460"/>
</dbReference>
<reference evidence="3" key="2">
    <citation type="submission" date="2020-10" db="EMBL/GenBank/DDBJ databases">
        <authorList>
            <person name="Scholz U."/>
            <person name="Mascher M."/>
            <person name="Fiebig A."/>
        </authorList>
    </citation>
    <scope>NUCLEOTIDE SEQUENCE [LARGE SCALE GENOMIC DNA]</scope>
    <source>
        <strain evidence="3">cv. Morex</strain>
    </source>
</reference>
<protein>
    <submittedName>
        <fullName evidence="3">Uncharacterized protein</fullName>
    </submittedName>
</protein>
<dbReference type="Gramene" id="HORVU.MOREX.r3.3HG0289520.1">
    <property type="protein sequence ID" value="HORVU.MOREX.r3.3HG0289520.1.CDS1"/>
    <property type="gene ID" value="HORVU.MOREX.r3.3HG0289520"/>
</dbReference>
<evidence type="ECO:0000313" key="3">
    <source>
        <dbReference type="EnsemblPlants" id="HORVU.MOREX.r3.3HG0289520.1.CDS1"/>
    </source>
</evidence>
<feature type="compositionally biased region" description="Basic and acidic residues" evidence="1">
    <location>
        <begin position="60"/>
        <end position="80"/>
    </location>
</feature>
<keyword evidence="4" id="KW-1185">Reference proteome</keyword>
<name>A0A8I6X3J2_HORVV</name>
<dbReference type="Proteomes" id="UP000011116">
    <property type="component" value="Chromosome 3H"/>
</dbReference>
<keyword evidence="2" id="KW-0732">Signal</keyword>
<evidence type="ECO:0000256" key="1">
    <source>
        <dbReference type="SAM" id="MobiDB-lite"/>
    </source>
</evidence>
<reference evidence="3" key="3">
    <citation type="submission" date="2022-01" db="UniProtKB">
        <authorList>
            <consortium name="EnsemblPlants"/>
        </authorList>
    </citation>
    <scope>IDENTIFICATION</scope>
    <source>
        <strain evidence="3">subsp. vulgare</strain>
    </source>
</reference>
<dbReference type="AlphaFoldDB" id="A0A8I6X3J2"/>
<feature type="signal peptide" evidence="2">
    <location>
        <begin position="1"/>
        <end position="18"/>
    </location>
</feature>
<feature type="region of interest" description="Disordered" evidence="1">
    <location>
        <begin position="59"/>
        <end position="80"/>
    </location>
</feature>
<feature type="chain" id="PRO_5035289437" evidence="2">
    <location>
        <begin position="19"/>
        <end position="80"/>
    </location>
</feature>
<reference evidence="4" key="1">
    <citation type="journal article" date="2012" name="Nature">
        <title>A physical, genetic and functional sequence assembly of the barley genome.</title>
        <authorList>
            <consortium name="The International Barley Genome Sequencing Consortium"/>
            <person name="Mayer K.F."/>
            <person name="Waugh R."/>
            <person name="Brown J.W."/>
            <person name="Schulman A."/>
            <person name="Langridge P."/>
            <person name="Platzer M."/>
            <person name="Fincher G.B."/>
            <person name="Muehlbauer G.J."/>
            <person name="Sato K."/>
            <person name="Close T.J."/>
            <person name="Wise R.P."/>
            <person name="Stein N."/>
        </authorList>
    </citation>
    <scope>NUCLEOTIDE SEQUENCE [LARGE SCALE GENOMIC DNA]</scope>
    <source>
        <strain evidence="4">cv. Morex</strain>
    </source>
</reference>
<organism evidence="3 4">
    <name type="scientific">Hordeum vulgare subsp. vulgare</name>
    <name type="common">Domesticated barley</name>
    <dbReference type="NCBI Taxonomy" id="112509"/>
    <lineage>
        <taxon>Eukaryota</taxon>
        <taxon>Viridiplantae</taxon>
        <taxon>Streptophyta</taxon>
        <taxon>Embryophyta</taxon>
        <taxon>Tracheophyta</taxon>
        <taxon>Spermatophyta</taxon>
        <taxon>Magnoliopsida</taxon>
        <taxon>Liliopsida</taxon>
        <taxon>Poales</taxon>
        <taxon>Poaceae</taxon>
        <taxon>BOP clade</taxon>
        <taxon>Pooideae</taxon>
        <taxon>Triticodae</taxon>
        <taxon>Triticeae</taxon>
        <taxon>Hordeinae</taxon>
        <taxon>Hordeum</taxon>
    </lineage>
</organism>
<accession>A0A8I6X3J2</accession>
<evidence type="ECO:0000313" key="4">
    <source>
        <dbReference type="Proteomes" id="UP000011116"/>
    </source>
</evidence>
<dbReference type="EnsemblPlants" id="HORVU.MOREX.r3.3HG0289520.1">
    <property type="protein sequence ID" value="HORVU.MOREX.r3.3HG0289520.1.CDS1"/>
    <property type="gene ID" value="HORVU.MOREX.r3.3HG0289520"/>
</dbReference>